<feature type="transmembrane region" description="Helical" evidence="17">
    <location>
        <begin position="37"/>
        <end position="59"/>
    </location>
</feature>
<dbReference type="EC" id="2.7.8.5" evidence="4 15"/>
<comment type="catalytic activity">
    <reaction evidence="14">
        <text>a CDP-1,2-diacyl-sn-glycerol + sn-glycerol 3-phosphate = a 1,2-diacyl-sn-glycero-3-phospho-(1'-sn-glycero-3'-phosphate) + CMP + H(+)</text>
        <dbReference type="Rhea" id="RHEA:12593"/>
        <dbReference type="ChEBI" id="CHEBI:15378"/>
        <dbReference type="ChEBI" id="CHEBI:57597"/>
        <dbReference type="ChEBI" id="CHEBI:58332"/>
        <dbReference type="ChEBI" id="CHEBI:60110"/>
        <dbReference type="ChEBI" id="CHEBI:60377"/>
        <dbReference type="EC" id="2.7.8.5"/>
    </reaction>
</comment>
<evidence type="ECO:0000256" key="16">
    <source>
        <dbReference type="RuleBase" id="RU003750"/>
    </source>
</evidence>
<evidence type="ECO:0000256" key="9">
    <source>
        <dbReference type="ARBA" id="ARBA00022989"/>
    </source>
</evidence>
<gene>
    <name evidence="18" type="primary">pgsA</name>
    <name evidence="18" type="ORF">RI845_09760</name>
</gene>
<dbReference type="PIRSF" id="PIRSF000847">
    <property type="entry name" value="Phos_ph_gly_syn"/>
    <property type="match status" value="1"/>
</dbReference>
<evidence type="ECO:0000256" key="17">
    <source>
        <dbReference type="SAM" id="Phobius"/>
    </source>
</evidence>
<accession>A0ABY9TD59</accession>
<dbReference type="InterPro" id="IPR004570">
    <property type="entry name" value="Phosphatidylglycerol_P_synth"/>
</dbReference>
<evidence type="ECO:0000313" key="19">
    <source>
        <dbReference type="Proteomes" id="UP001248581"/>
    </source>
</evidence>
<reference evidence="19" key="1">
    <citation type="submission" date="2023-09" db="EMBL/GenBank/DDBJ databases">
        <authorList>
            <person name="Li S."/>
            <person name="Li X."/>
            <person name="Zhang C."/>
            <person name="Zhao Z."/>
        </authorList>
    </citation>
    <scope>NUCLEOTIDE SEQUENCE [LARGE SCALE GENOMIC DNA]</scope>
    <source>
        <strain evidence="19">SQ345</strain>
    </source>
</reference>
<dbReference type="Gene3D" id="1.20.120.1760">
    <property type="match status" value="1"/>
</dbReference>
<evidence type="ECO:0000256" key="5">
    <source>
        <dbReference type="ARBA" id="ARBA00014944"/>
    </source>
</evidence>
<evidence type="ECO:0000256" key="1">
    <source>
        <dbReference type="ARBA" id="ARBA00004141"/>
    </source>
</evidence>
<dbReference type="GO" id="GO:0008444">
    <property type="term" value="F:CDP-diacylglycerol-glycerol-3-phosphate 3-phosphatidyltransferase activity"/>
    <property type="evidence" value="ECO:0007669"/>
    <property type="project" value="UniProtKB-EC"/>
</dbReference>
<proteinExistence type="inferred from homology"/>
<dbReference type="PROSITE" id="PS00379">
    <property type="entry name" value="CDP_ALCOHOL_P_TRANSF"/>
    <property type="match status" value="1"/>
</dbReference>
<evidence type="ECO:0000256" key="8">
    <source>
        <dbReference type="ARBA" id="ARBA00022692"/>
    </source>
</evidence>
<keyword evidence="19" id="KW-1185">Reference proteome</keyword>
<evidence type="ECO:0000256" key="10">
    <source>
        <dbReference type="ARBA" id="ARBA00023098"/>
    </source>
</evidence>
<evidence type="ECO:0000256" key="7">
    <source>
        <dbReference type="ARBA" id="ARBA00022679"/>
    </source>
</evidence>
<keyword evidence="11 17" id="KW-0472">Membrane</keyword>
<dbReference type="InterPro" id="IPR043130">
    <property type="entry name" value="CDP-OH_PTrfase_TM_dom"/>
</dbReference>
<keyword evidence="12" id="KW-0594">Phospholipid biosynthesis</keyword>
<feature type="transmembrane region" description="Helical" evidence="17">
    <location>
        <begin position="7"/>
        <end position="25"/>
    </location>
</feature>
<comment type="subcellular location">
    <subcellularLocation>
        <location evidence="1">Membrane</location>
        <topology evidence="1">Multi-pass membrane protein</topology>
    </subcellularLocation>
</comment>
<dbReference type="InterPro" id="IPR000462">
    <property type="entry name" value="CDP-OH_P_trans"/>
</dbReference>
<evidence type="ECO:0000256" key="2">
    <source>
        <dbReference type="ARBA" id="ARBA00005042"/>
    </source>
</evidence>
<keyword evidence="10" id="KW-0443">Lipid metabolism</keyword>
<protein>
    <recommendedName>
        <fullName evidence="5 15">CDP-diacylglycerol--glycerol-3-phosphate 3-phosphatidyltransferase</fullName>
        <ecNumber evidence="4 15">2.7.8.5</ecNumber>
    </recommendedName>
</protein>
<keyword evidence="6" id="KW-0444">Lipid biosynthesis</keyword>
<evidence type="ECO:0000313" key="18">
    <source>
        <dbReference type="EMBL" id="WNC66827.1"/>
    </source>
</evidence>
<evidence type="ECO:0000256" key="13">
    <source>
        <dbReference type="ARBA" id="ARBA00023264"/>
    </source>
</evidence>
<dbReference type="InterPro" id="IPR050324">
    <property type="entry name" value="CDP-alcohol_PTase-I"/>
</dbReference>
<dbReference type="InterPro" id="IPR048254">
    <property type="entry name" value="CDP_ALCOHOL_P_TRANSF_CS"/>
</dbReference>
<feature type="transmembrane region" description="Helical" evidence="17">
    <location>
        <begin position="172"/>
        <end position="191"/>
    </location>
</feature>
<name>A0ABY9TD59_9GAMM</name>
<evidence type="ECO:0000256" key="4">
    <source>
        <dbReference type="ARBA" id="ARBA00013170"/>
    </source>
</evidence>
<keyword evidence="13" id="KW-1208">Phospholipid metabolism</keyword>
<evidence type="ECO:0000256" key="3">
    <source>
        <dbReference type="ARBA" id="ARBA00010441"/>
    </source>
</evidence>
<dbReference type="PANTHER" id="PTHR14269:SF62">
    <property type="entry name" value="CDP-DIACYLGLYCEROL--GLYCEROL-3-PHOSPHATE 3-PHOSPHATIDYLTRANSFERASE 1, CHLOROPLASTIC"/>
    <property type="match status" value="1"/>
</dbReference>
<dbReference type="PANTHER" id="PTHR14269">
    <property type="entry name" value="CDP-DIACYLGLYCEROL--GLYCEROL-3-PHOSPHATE 3-PHOSPHATIDYLTRANSFERASE-RELATED"/>
    <property type="match status" value="1"/>
</dbReference>
<evidence type="ECO:0000256" key="11">
    <source>
        <dbReference type="ARBA" id="ARBA00023136"/>
    </source>
</evidence>
<evidence type="ECO:0000256" key="14">
    <source>
        <dbReference type="ARBA" id="ARBA00048586"/>
    </source>
</evidence>
<sequence>MWTIPNQITLFRIILIPVFVVVFYMHDMMPDTFSKNWSNFASFAVFWIASVSDALDGYLARKLKQSSNFGAFIDPVADKLMVTIALVLIVSEYRNLWVTVPALIMVAREIIISALREFMADLGKRGDVAVSELGKWKTAAQMLALMGLIWNPDYPIPLVLFDLPAIVINYAAWGFYFFATAFAFISMFQYLKAAWPEFSKK</sequence>
<comment type="pathway">
    <text evidence="2">Phospholipid metabolism; phosphatidylglycerol biosynthesis; phosphatidylglycerol from CDP-diacylglycerol: step 1/2.</text>
</comment>
<comment type="similarity">
    <text evidence="3 16">Belongs to the CDP-alcohol phosphatidyltransferase class-I family.</text>
</comment>
<evidence type="ECO:0000256" key="12">
    <source>
        <dbReference type="ARBA" id="ARBA00023209"/>
    </source>
</evidence>
<keyword evidence="8 17" id="KW-0812">Transmembrane</keyword>
<dbReference type="EMBL" id="CP134146">
    <property type="protein sequence ID" value="WNC66827.1"/>
    <property type="molecule type" value="Genomic_DNA"/>
</dbReference>
<evidence type="ECO:0000256" key="6">
    <source>
        <dbReference type="ARBA" id="ARBA00022516"/>
    </source>
</evidence>
<dbReference type="Pfam" id="PF01066">
    <property type="entry name" value="CDP-OH_P_transf"/>
    <property type="match status" value="1"/>
</dbReference>
<dbReference type="RefSeq" id="WP_348385992.1">
    <property type="nucleotide sequence ID" value="NZ_CP134146.1"/>
</dbReference>
<organism evidence="18 19">
    <name type="scientific">Thalassotalea nanhaiensis</name>
    <dbReference type="NCBI Taxonomy" id="3065648"/>
    <lineage>
        <taxon>Bacteria</taxon>
        <taxon>Pseudomonadati</taxon>
        <taxon>Pseudomonadota</taxon>
        <taxon>Gammaproteobacteria</taxon>
        <taxon>Alteromonadales</taxon>
        <taxon>Colwelliaceae</taxon>
        <taxon>Thalassotalea</taxon>
    </lineage>
</organism>
<keyword evidence="9 17" id="KW-1133">Transmembrane helix</keyword>
<dbReference type="Proteomes" id="UP001248581">
    <property type="component" value="Chromosome"/>
</dbReference>
<evidence type="ECO:0000256" key="15">
    <source>
        <dbReference type="NCBIfam" id="TIGR00560"/>
    </source>
</evidence>
<dbReference type="NCBIfam" id="TIGR00560">
    <property type="entry name" value="pgsA"/>
    <property type="match status" value="1"/>
</dbReference>
<keyword evidence="7 16" id="KW-0808">Transferase</keyword>